<evidence type="ECO:0000256" key="6">
    <source>
        <dbReference type="ARBA" id="ARBA00023136"/>
    </source>
</evidence>
<evidence type="ECO:0008006" key="9">
    <source>
        <dbReference type="Google" id="ProtNLM"/>
    </source>
</evidence>
<dbReference type="FunFam" id="3.80.10.10:FF:001164">
    <property type="entry name" value="GH01279p"/>
    <property type="match status" value="1"/>
</dbReference>
<gene>
    <name evidence="8" type="ORF">g.26274</name>
</gene>
<dbReference type="GO" id="GO:0048468">
    <property type="term" value="P:cell development"/>
    <property type="evidence" value="ECO:0007669"/>
    <property type="project" value="UniProtKB-ARBA"/>
</dbReference>
<keyword evidence="4" id="KW-0732">Signal</keyword>
<dbReference type="Pfam" id="PF13516">
    <property type="entry name" value="LRR_6"/>
    <property type="match status" value="1"/>
</dbReference>
<dbReference type="SUPFAM" id="SSF52047">
    <property type="entry name" value="RNI-like"/>
    <property type="match status" value="1"/>
</dbReference>
<dbReference type="PANTHER" id="PTHR24373:SF370">
    <property type="entry name" value="FISH-LIPS, ISOFORM E"/>
    <property type="match status" value="1"/>
</dbReference>
<evidence type="ECO:0000256" key="2">
    <source>
        <dbReference type="ARBA" id="ARBA00022475"/>
    </source>
</evidence>
<evidence type="ECO:0000256" key="1">
    <source>
        <dbReference type="ARBA" id="ARBA00004236"/>
    </source>
</evidence>
<dbReference type="GO" id="GO:0005886">
    <property type="term" value="C:plasma membrane"/>
    <property type="evidence" value="ECO:0007669"/>
    <property type="project" value="UniProtKB-SubCell"/>
</dbReference>
<dbReference type="SMART" id="SM00369">
    <property type="entry name" value="LRR_TYP"/>
    <property type="match status" value="27"/>
</dbReference>
<name>A0A1B6CP54_9HEMI</name>
<evidence type="ECO:0000313" key="8">
    <source>
        <dbReference type="EMBL" id="JAS15151.1"/>
    </source>
</evidence>
<organism evidence="8">
    <name type="scientific">Clastoptera arizonana</name>
    <name type="common">Arizona spittle bug</name>
    <dbReference type="NCBI Taxonomy" id="38151"/>
    <lineage>
        <taxon>Eukaryota</taxon>
        <taxon>Metazoa</taxon>
        <taxon>Ecdysozoa</taxon>
        <taxon>Arthropoda</taxon>
        <taxon>Hexapoda</taxon>
        <taxon>Insecta</taxon>
        <taxon>Pterygota</taxon>
        <taxon>Neoptera</taxon>
        <taxon>Paraneoptera</taxon>
        <taxon>Hemiptera</taxon>
        <taxon>Auchenorrhyncha</taxon>
        <taxon>Cercopoidea</taxon>
        <taxon>Clastopteridae</taxon>
        <taxon>Clastoptera</taxon>
    </lineage>
</organism>
<keyword evidence="7" id="KW-0812">Transmembrane</keyword>
<evidence type="ECO:0000256" key="7">
    <source>
        <dbReference type="SAM" id="Phobius"/>
    </source>
</evidence>
<comment type="subcellular location">
    <subcellularLocation>
        <location evidence="1">Cell membrane</location>
    </subcellularLocation>
</comment>
<dbReference type="GO" id="GO:0031012">
    <property type="term" value="C:extracellular matrix"/>
    <property type="evidence" value="ECO:0007669"/>
    <property type="project" value="TreeGrafter"/>
</dbReference>
<evidence type="ECO:0000256" key="3">
    <source>
        <dbReference type="ARBA" id="ARBA00022614"/>
    </source>
</evidence>
<dbReference type="SMART" id="SM00364">
    <property type="entry name" value="LRR_BAC"/>
    <property type="match status" value="10"/>
</dbReference>
<dbReference type="Pfam" id="PF13855">
    <property type="entry name" value="LRR_8"/>
    <property type="match status" value="8"/>
</dbReference>
<evidence type="ECO:0000256" key="5">
    <source>
        <dbReference type="ARBA" id="ARBA00022737"/>
    </source>
</evidence>
<dbReference type="AlphaFoldDB" id="A0A1B6CP54"/>
<keyword evidence="6 7" id="KW-0472">Membrane</keyword>
<dbReference type="SUPFAM" id="SSF52058">
    <property type="entry name" value="L domain-like"/>
    <property type="match status" value="3"/>
</dbReference>
<evidence type="ECO:0000256" key="4">
    <source>
        <dbReference type="ARBA" id="ARBA00022729"/>
    </source>
</evidence>
<proteinExistence type="predicted"/>
<dbReference type="InterPro" id="IPR050328">
    <property type="entry name" value="Dev_Immune_Receptor"/>
</dbReference>
<keyword evidence="2" id="KW-1003">Cell membrane</keyword>
<keyword evidence="7" id="KW-1133">Transmembrane helix</keyword>
<dbReference type="PRINTS" id="PR00019">
    <property type="entry name" value="LEURICHRPT"/>
</dbReference>
<dbReference type="InterPro" id="IPR001611">
    <property type="entry name" value="Leu-rich_rpt"/>
</dbReference>
<dbReference type="FunFam" id="3.80.10.10:FF:001167">
    <property type="entry name" value="Chaoptin"/>
    <property type="match status" value="1"/>
</dbReference>
<accession>A0A1B6CP54</accession>
<dbReference type="Gene3D" id="3.80.10.10">
    <property type="entry name" value="Ribonuclease Inhibitor"/>
    <property type="match status" value="8"/>
</dbReference>
<keyword evidence="3" id="KW-0433">Leucine-rich repeat</keyword>
<dbReference type="PANTHER" id="PTHR24373">
    <property type="entry name" value="SLIT RELATED LEUCINE-RICH REPEAT NEURONAL PROTEIN"/>
    <property type="match status" value="1"/>
</dbReference>
<dbReference type="GO" id="GO:0005615">
    <property type="term" value="C:extracellular space"/>
    <property type="evidence" value="ECO:0007669"/>
    <property type="project" value="TreeGrafter"/>
</dbReference>
<sequence length="1274" mass="143944">MSLERLMHIGYIMVIVTVGLMIWASLVGASQQSSREMEYPPCFFNPLCTCSKAVPDLGIVSCKDVPLPRVPPSINGSKVYMLSLDNNGLGNVEPHFLEGTGLYRLEINNNPLHSIPDEAFMGLERSLWELDLTHGYLTMVPSRALRHLQKLRALNLKGNEISEINPESWRGLEDSLQILNLADNAIHILPPSVFSALQNLESLDLSGNAIMDIDPLVFAGGPPRLVKLYLADNQLKYIPYKQVSNLKLLRYLDLSFNIISQLHSDSASSIPDHSNLRISLDTLRLDYNNIEHLRPGAFQHFDILNRTYLDGNPLALIQTDAFRDARIRELSLVDCGLQELSPSAFSGLEASLQMLDLSGNNLTTLPPHLLQEFDFLRSLYVKDNVLIGLTSGEESASSFQYSLYRVDVSGRSNSPMALQQFRRMRNLRSLSISRTPSGVLIPEDFNEFGLDLEELRIIDGGLKQIKAHAFRNVRGLKKLDFSDNGITNIDYDAFDEIGHSLTDLCLSHAFASSVHHIPAESFRPLSALHNLDMSHNKLQVMPETSFHFLRKLRILQLQDNGIDTVHKGTFQGDIHSNLEELYLSFNKIQSINTHTFVDLNELKRLHLDDNSISKIDRRAFINLDQLRMLDLRGNRLAFISDEAFQNLPALEELDLAYNQMTSFDFGSLDQVGTLSSFKLNISYNLLKSLQLNTTFTGRETVMHSNIKVLDLSHNNISYIGRGYLRPIESSLTHLHMSFNSLHNATREVFGNIQHMQWLDLTANLLNEIDFDTFRNSRKLQVLYLSWNSLHDIPSELFRGLSNLRVVDLSGNRLRSLPDTLFNEEGLERLSVAWNQISRFPVSTFSPMAAATLCELDLSHNAIATLHAPETFSRFRSLTYLDLSYNRLMRLEDSSFTALPRLSSLDLSHNIELTLEPRGRSFQGLEDTIMYLGMKNISLSTVPEIPLPSLLSLDLSHNTISILPPEMASNMSALRQLDLSDNLLTQVPLVTFSLPQLRALYIAHNPITALTNTSLLGGAQKLRELDIRQLPLGYFEMGALNKMHVLETLHVSPYKNVKDFNLPTLLQNSNGLHNLHVEVEGKNSLNEEMKGEFPPKIRNVTISGKELKNLGNGILQGIRHPNLHFILRNTSVESLPRSFFDHLNFIRNISLDLRNNSLKSVNNPNTGNFPGMPKRTFLTKLWLGGNLWSCDCQIGWVEVWQRKKRQFFCKSNMPDWDCRRAEDDLRETQCGNKNAPLIDVLKSEIECGWGTASKPKSTALALTALTLIVSFFLTF</sequence>
<keyword evidence="5" id="KW-0677">Repeat</keyword>
<dbReference type="SMART" id="SM00365">
    <property type="entry name" value="LRR_SD22"/>
    <property type="match status" value="13"/>
</dbReference>
<dbReference type="PROSITE" id="PS51450">
    <property type="entry name" value="LRR"/>
    <property type="match status" value="11"/>
</dbReference>
<dbReference type="EMBL" id="GEDC01022147">
    <property type="protein sequence ID" value="JAS15151.1"/>
    <property type="molecule type" value="Transcribed_RNA"/>
</dbReference>
<dbReference type="InterPro" id="IPR003591">
    <property type="entry name" value="Leu-rich_rpt_typical-subtyp"/>
</dbReference>
<reference evidence="8" key="1">
    <citation type="submission" date="2015-12" db="EMBL/GenBank/DDBJ databases">
        <title>De novo transcriptome assembly of four potential Pierce s Disease insect vectors from Arizona vineyards.</title>
        <authorList>
            <person name="Tassone E.E."/>
        </authorList>
    </citation>
    <scope>NUCLEOTIDE SEQUENCE</scope>
</reference>
<feature type="transmembrane region" description="Helical" evidence="7">
    <location>
        <begin position="9"/>
        <end position="29"/>
    </location>
</feature>
<protein>
    <recommendedName>
        <fullName evidence="9">LRRCT domain-containing protein</fullName>
    </recommendedName>
</protein>
<dbReference type="InterPro" id="IPR032675">
    <property type="entry name" value="LRR_dom_sf"/>
</dbReference>